<dbReference type="AlphaFoldDB" id="A0A2W7QIP2"/>
<gene>
    <name evidence="2" type="ORF">LY56_01361</name>
</gene>
<comment type="caution">
    <text evidence="2">The sequence shown here is derived from an EMBL/GenBank/DDBJ whole genome shotgun (WGS) entry which is preliminary data.</text>
</comment>
<name>A0A2W7QIP2_9RHOB</name>
<keyword evidence="3" id="KW-1185">Reference proteome</keyword>
<accession>A0A2W7QIP2</accession>
<evidence type="ECO:0000313" key="2">
    <source>
        <dbReference type="EMBL" id="PZX45800.1"/>
    </source>
</evidence>
<protein>
    <submittedName>
        <fullName evidence="2">Uncharacterized protein</fullName>
    </submittedName>
</protein>
<dbReference type="STRING" id="121821.GCA_001870675_00150"/>
<sequence length="132" mass="14107">MRAPALALVALSLAVVIGAVMTIGGPEQARAERRDAQRMSDLNALGRHLTCLLDRGLALDDTSDACTPPPPLTDPKTGAPYQVTRTAPDIVRACAEFERPARSDALAYRADFDRDAGCLILRRSPTAPAPRD</sequence>
<dbReference type="EMBL" id="QKZQ01000005">
    <property type="protein sequence ID" value="PZX45800.1"/>
    <property type="molecule type" value="Genomic_DNA"/>
</dbReference>
<evidence type="ECO:0000256" key="1">
    <source>
        <dbReference type="SAM" id="MobiDB-lite"/>
    </source>
</evidence>
<proteinExistence type="predicted"/>
<feature type="region of interest" description="Disordered" evidence="1">
    <location>
        <begin position="62"/>
        <end position="81"/>
    </location>
</feature>
<dbReference type="RefSeq" id="WP_071468036.1">
    <property type="nucleotide sequence ID" value="NZ_MEHT01000001.1"/>
</dbReference>
<reference evidence="2 3" key="1">
    <citation type="submission" date="2018-06" db="EMBL/GenBank/DDBJ databases">
        <title>Genomic Encyclopedia of Archaeal and Bacterial Type Strains, Phase II (KMG-II): from individual species to whole genera.</title>
        <authorList>
            <person name="Goeker M."/>
        </authorList>
    </citation>
    <scope>NUCLEOTIDE SEQUENCE [LARGE SCALE GENOMIC DNA]</scope>
    <source>
        <strain evidence="2 3">DSM 13087</strain>
    </source>
</reference>
<evidence type="ECO:0000313" key="3">
    <source>
        <dbReference type="Proteomes" id="UP000249364"/>
    </source>
</evidence>
<dbReference type="OrthoDB" id="7847741at2"/>
<dbReference type="Proteomes" id="UP000249364">
    <property type="component" value="Unassembled WGS sequence"/>
</dbReference>
<organism evidence="2 3">
    <name type="scientific">Roseinatronobacter thiooxidans</name>
    <dbReference type="NCBI Taxonomy" id="121821"/>
    <lineage>
        <taxon>Bacteria</taxon>
        <taxon>Pseudomonadati</taxon>
        <taxon>Pseudomonadota</taxon>
        <taxon>Alphaproteobacteria</taxon>
        <taxon>Rhodobacterales</taxon>
        <taxon>Paracoccaceae</taxon>
        <taxon>Roseinatronobacter</taxon>
    </lineage>
</organism>